<protein>
    <recommendedName>
        <fullName evidence="8">CBM1 domain-containing protein</fullName>
    </recommendedName>
</protein>
<feature type="region of interest" description="Disordered" evidence="6">
    <location>
        <begin position="55"/>
        <end position="84"/>
    </location>
</feature>
<feature type="chain" id="PRO_5032705834" description="CBM1 domain-containing protein" evidence="7">
    <location>
        <begin position="18"/>
        <end position="413"/>
    </location>
</feature>
<dbReference type="EMBL" id="CAJNOC010000252">
    <property type="protein sequence ID" value="CAF0733740.1"/>
    <property type="molecule type" value="Genomic_DNA"/>
</dbReference>
<feature type="domain" description="CBM1" evidence="8">
    <location>
        <begin position="17"/>
        <end position="53"/>
    </location>
</feature>
<evidence type="ECO:0000256" key="4">
    <source>
        <dbReference type="ARBA" id="ARBA00023295"/>
    </source>
</evidence>
<dbReference type="PANTHER" id="PTHR34142:SF1">
    <property type="entry name" value="GLYCOSIDE HYDROLASE FAMILY 5 DOMAIN-CONTAINING PROTEIN"/>
    <property type="match status" value="1"/>
</dbReference>
<sequence length="413" mass="46007">MLKAIFLSLLSVQLISAQVQEWGQCGGASHTGSKECVSGLVCVYVDYWFSQCQKPSGTTNSPPTTTTQNTVVTSGGSGGSSSDPCSHGTFCINGTKILDSNRRPFLIRGINNAHADWDNWSRSWALKSLNKIAEYKTNTVRVQWRMKINNNDLTLSHLENIIVTAKNLGMVSMVQLHDATGDSDPNALKSCAQWFVNHLSLFQKHKQYVMINIANEWSPWGTSGADWKNAYLTAINLIRSAGWQGIIVVDAPAYAQDPNAIIQYGSDIMFHDKTNNKNGNILFSLHTYVQWKKTNGDYQFRNHLTKIVDKGLPVVIGEFADKHPEHPSCQWADIDYLDLMKVCKERDIGYLGWSWAGNGWDCNQSIAALNMIQGDQQVESTWTQGVLSDWGKKIYDTPLYGIKATSVKASIFP</sequence>
<comment type="caution">
    <text evidence="9">The sequence shown here is derived from an EMBL/GenBank/DDBJ whole genome shotgun (WGS) entry which is preliminary data.</text>
</comment>
<keyword evidence="10" id="KW-1185">Reference proteome</keyword>
<keyword evidence="4 5" id="KW-0326">Glycosidase</keyword>
<organism evidence="9 10">
    <name type="scientific">Brachionus calyciflorus</name>
    <dbReference type="NCBI Taxonomy" id="104777"/>
    <lineage>
        <taxon>Eukaryota</taxon>
        <taxon>Metazoa</taxon>
        <taxon>Spiralia</taxon>
        <taxon>Gnathifera</taxon>
        <taxon>Rotifera</taxon>
        <taxon>Eurotatoria</taxon>
        <taxon>Monogononta</taxon>
        <taxon>Pseudotrocha</taxon>
        <taxon>Ploima</taxon>
        <taxon>Brachionidae</taxon>
        <taxon>Brachionus</taxon>
    </lineage>
</organism>
<dbReference type="SMART" id="SM00236">
    <property type="entry name" value="fCBD"/>
    <property type="match status" value="1"/>
</dbReference>
<dbReference type="Pfam" id="PF00150">
    <property type="entry name" value="Cellulase"/>
    <property type="match status" value="1"/>
</dbReference>
<dbReference type="PROSITE" id="PS51164">
    <property type="entry name" value="CBM1_2"/>
    <property type="match status" value="1"/>
</dbReference>
<dbReference type="SUPFAM" id="SSF51445">
    <property type="entry name" value="(Trans)glycosidases"/>
    <property type="match status" value="1"/>
</dbReference>
<dbReference type="GO" id="GO:0009251">
    <property type="term" value="P:glucan catabolic process"/>
    <property type="evidence" value="ECO:0007669"/>
    <property type="project" value="TreeGrafter"/>
</dbReference>
<evidence type="ECO:0000256" key="2">
    <source>
        <dbReference type="ARBA" id="ARBA00022729"/>
    </source>
</evidence>
<evidence type="ECO:0000313" key="10">
    <source>
        <dbReference type="Proteomes" id="UP000663879"/>
    </source>
</evidence>
<dbReference type="InterPro" id="IPR001547">
    <property type="entry name" value="Glyco_hydro_5"/>
</dbReference>
<reference evidence="9" key="1">
    <citation type="submission" date="2021-02" db="EMBL/GenBank/DDBJ databases">
        <authorList>
            <person name="Nowell W R."/>
        </authorList>
    </citation>
    <scope>NUCLEOTIDE SEQUENCE</scope>
    <source>
        <strain evidence="9">Ploen Becks lab</strain>
    </source>
</reference>
<evidence type="ECO:0000256" key="1">
    <source>
        <dbReference type="ARBA" id="ARBA00005641"/>
    </source>
</evidence>
<dbReference type="AlphaFoldDB" id="A0A813NAV9"/>
<evidence type="ECO:0000256" key="5">
    <source>
        <dbReference type="RuleBase" id="RU361153"/>
    </source>
</evidence>
<dbReference type="GO" id="GO:0005576">
    <property type="term" value="C:extracellular region"/>
    <property type="evidence" value="ECO:0007669"/>
    <property type="project" value="InterPro"/>
</dbReference>
<dbReference type="GO" id="GO:0004553">
    <property type="term" value="F:hydrolase activity, hydrolyzing O-glycosyl compounds"/>
    <property type="evidence" value="ECO:0007669"/>
    <property type="project" value="InterPro"/>
</dbReference>
<dbReference type="OrthoDB" id="8185432at2759"/>
<feature type="compositionally biased region" description="Low complexity" evidence="6">
    <location>
        <begin position="56"/>
        <end position="74"/>
    </location>
</feature>
<dbReference type="InterPro" id="IPR017853">
    <property type="entry name" value="GH"/>
</dbReference>
<dbReference type="Proteomes" id="UP000663879">
    <property type="component" value="Unassembled WGS sequence"/>
</dbReference>
<gene>
    <name evidence="9" type="ORF">OXX778_LOCUS3005</name>
</gene>
<dbReference type="Pfam" id="PF00734">
    <property type="entry name" value="CBM_1"/>
    <property type="match status" value="1"/>
</dbReference>
<dbReference type="InterPro" id="IPR035971">
    <property type="entry name" value="CBD_sf"/>
</dbReference>
<feature type="signal peptide" evidence="7">
    <location>
        <begin position="1"/>
        <end position="17"/>
    </location>
</feature>
<evidence type="ECO:0000259" key="8">
    <source>
        <dbReference type="PROSITE" id="PS51164"/>
    </source>
</evidence>
<dbReference type="PANTHER" id="PTHR34142">
    <property type="entry name" value="ENDO-BETA-1,4-GLUCANASE A"/>
    <property type="match status" value="1"/>
</dbReference>
<evidence type="ECO:0000256" key="6">
    <source>
        <dbReference type="SAM" id="MobiDB-lite"/>
    </source>
</evidence>
<evidence type="ECO:0000313" key="9">
    <source>
        <dbReference type="EMBL" id="CAF0733740.1"/>
    </source>
</evidence>
<accession>A0A813NAV9</accession>
<keyword evidence="2 7" id="KW-0732">Signal</keyword>
<dbReference type="InterPro" id="IPR000254">
    <property type="entry name" value="CBD"/>
</dbReference>
<proteinExistence type="inferred from homology"/>
<dbReference type="SUPFAM" id="SSF57180">
    <property type="entry name" value="Cellulose-binding domain"/>
    <property type="match status" value="1"/>
</dbReference>
<evidence type="ECO:0000256" key="3">
    <source>
        <dbReference type="ARBA" id="ARBA00022801"/>
    </source>
</evidence>
<dbReference type="GO" id="GO:0030248">
    <property type="term" value="F:cellulose binding"/>
    <property type="evidence" value="ECO:0007669"/>
    <property type="project" value="InterPro"/>
</dbReference>
<dbReference type="Gene3D" id="3.20.20.80">
    <property type="entry name" value="Glycosidases"/>
    <property type="match status" value="1"/>
</dbReference>
<evidence type="ECO:0000256" key="7">
    <source>
        <dbReference type="SAM" id="SignalP"/>
    </source>
</evidence>
<name>A0A813NAV9_9BILA</name>
<comment type="similarity">
    <text evidence="1 5">Belongs to the glycosyl hydrolase 5 (cellulase A) family.</text>
</comment>
<keyword evidence="3 5" id="KW-0378">Hydrolase</keyword>